<comment type="subcellular location">
    <subcellularLocation>
        <location evidence="1">Membrane</location>
        <topology evidence="1">Single-pass membrane protein</topology>
    </subcellularLocation>
</comment>
<protein>
    <recommendedName>
        <fullName evidence="9">Glycosyltransferase family 92 protein</fullName>
        <ecNumber evidence="9">2.4.1.-</ecNumber>
    </recommendedName>
</protein>
<reference evidence="10" key="1">
    <citation type="submission" date="2009-11" db="EMBL/GenBank/DDBJ databases">
        <authorList>
            <consortium name="US DOE Joint Genome Institute (JGI-PGF)"/>
            <person name="Ottilar R."/>
            <person name="Schmutz J."/>
            <person name="Salamov A."/>
            <person name="Cheng J.F."/>
            <person name="Lucas S."/>
            <person name="Pitluck S."/>
            <person name="Gundlach H."/>
            <person name="Guo Y."/>
            <person name="Haberer G."/>
            <person name="Nasrallah J."/>
            <person name="Mayer K.F.X."/>
            <person name="van de Peer Y."/>
            <person name="Weigel D."/>
            <person name="Grigoriev I.V."/>
        </authorList>
    </citation>
    <scope>NUCLEOTIDE SEQUENCE</scope>
    <source>
        <strain evidence="10">Nigerian</strain>
    </source>
</reference>
<evidence type="ECO:0000256" key="6">
    <source>
        <dbReference type="ARBA" id="ARBA00022989"/>
    </source>
</evidence>
<keyword evidence="8" id="KW-0472">Membrane</keyword>
<sequence length="436" mass="49805">MRQLLLCVLGHLIDCSRYGLWTDLALPSPIDFYHCPNCFFLSAASMYSELQREPPDIGSLLTHPDYLDGNPELIKPKKLQNPVKASRSHQELHRELLMNHKSKAAVTSFPGSEGGELTAERFVAFCLEIYQLLPGSDWATKAPEKNPVGPVGPDPIRVNDPPATSVPFPDALRHFFCWCTVGITCLLLSFNFYWSKKFHLGVAWRNIESCSVKLPQDTITPLKGTKAYVIAPYYDNREKDIIRILGIVHHQEVEELYCYFCCTSDTVLYTVKAVINIHSDRFDFPYGLADIICSEPPSCTPTHVSVHWSPYEPHDSLTTFKILNRNPGRPTANFTICFSAMFGNYNNVLQFIQTIEMYKILGAQKVMVYLNNCSRQMEKVLQYYTEEGTVEVIPWHIQRYLKVSDNWQYPNDGTEIGYYGQISALNDCIYRNMYSS</sequence>
<evidence type="ECO:0000256" key="7">
    <source>
        <dbReference type="ARBA" id="ARBA00023054"/>
    </source>
</evidence>
<dbReference type="InterPro" id="IPR008166">
    <property type="entry name" value="Glyco_transf_92"/>
</dbReference>
<keyword evidence="3 9" id="KW-0328">Glycosyltransferase</keyword>
<dbReference type="PANTHER" id="PTHR21461">
    <property type="entry name" value="GLYCOSYLTRANSFERASE FAMILY 92 PROTEIN"/>
    <property type="match status" value="1"/>
</dbReference>
<proteinExistence type="inferred from homology"/>
<dbReference type="AlphaFoldDB" id="A0A1B8Y6D8"/>
<evidence type="ECO:0000256" key="3">
    <source>
        <dbReference type="ARBA" id="ARBA00022676"/>
    </source>
</evidence>
<dbReference type="EMBL" id="KV460415">
    <property type="protein sequence ID" value="OCA18505.1"/>
    <property type="molecule type" value="Genomic_DNA"/>
</dbReference>
<evidence type="ECO:0000256" key="4">
    <source>
        <dbReference type="ARBA" id="ARBA00022679"/>
    </source>
</evidence>
<name>A0A1B8Y6D8_XENTR</name>
<gene>
    <name evidence="10" type="ORF">XENTR_v90030868mg</name>
</gene>
<feature type="non-terminal residue" evidence="10">
    <location>
        <position position="436"/>
    </location>
</feature>
<reference evidence="10" key="2">
    <citation type="journal article" date="2010" name="Science">
        <title>The genome of the Western clawed frog Xenopus tropicalis.</title>
        <authorList>
            <person name="Hellsten U."/>
            <person name="Harland R.M."/>
            <person name="Gilchrist M.J."/>
            <person name="Hendrix D."/>
            <person name="Jurka J."/>
            <person name="Kapitonov V."/>
            <person name="Ovcharenko I."/>
            <person name="Putnam N.H."/>
            <person name="Shu S."/>
            <person name="Taher L."/>
            <person name="Blitz I.L."/>
            <person name="Blumberg B."/>
            <person name="Dichmann D.S."/>
            <person name="Dubchak I."/>
            <person name="Amaya E."/>
            <person name="Detter J.C."/>
            <person name="Fletcher R."/>
            <person name="Gerhard D.S."/>
            <person name="Goodstein D."/>
            <person name="Graves T."/>
            <person name="Grigoriev I.V."/>
            <person name="Grimwood J."/>
            <person name="Kawashima T."/>
            <person name="Lindquist E."/>
            <person name="Lucas S.M."/>
            <person name="Mead P.E."/>
            <person name="Mitros T."/>
            <person name="Ogino H."/>
            <person name="Ohta Y."/>
            <person name="Poliakov A.V."/>
            <person name="Pollet N."/>
            <person name="Robert J."/>
            <person name="Salamov A."/>
            <person name="Sater A.K."/>
            <person name="Schmutz J."/>
            <person name="Terry A."/>
            <person name="Vize P.D."/>
            <person name="Warren W.C."/>
            <person name="Wells D."/>
            <person name="Wills A."/>
            <person name="Wilson R.K."/>
            <person name="Zimmerman L.B."/>
            <person name="Zorn A.M."/>
            <person name="Grainger R."/>
            <person name="Grammer T."/>
            <person name="Khokha M.K."/>
            <person name="Richardson P.M."/>
            <person name="Rokhsar D.S."/>
        </authorList>
    </citation>
    <scope>NUCLEOTIDE SEQUENCE [LARGE SCALE GENOMIC DNA]</scope>
    <source>
        <strain evidence="10">Nigerian</strain>
    </source>
</reference>
<dbReference type="PANTHER" id="PTHR21461:SF90">
    <property type="entry name" value="GLYCOSYLTRANSFERASE FAMILY 92 PROTEIN"/>
    <property type="match status" value="1"/>
</dbReference>
<dbReference type="Pfam" id="PF06625">
    <property type="entry name" value="DUF1151"/>
    <property type="match status" value="1"/>
</dbReference>
<keyword evidence="4 9" id="KW-0808">Transferase</keyword>
<dbReference type="GO" id="GO:0016020">
    <property type="term" value="C:membrane"/>
    <property type="evidence" value="ECO:0007669"/>
    <property type="project" value="UniProtKB-SubCell"/>
</dbReference>
<reference evidence="10" key="3">
    <citation type="submission" date="2016-05" db="EMBL/GenBank/DDBJ databases">
        <title>WGS assembly of Xenopus tropicalis.</title>
        <authorList>
            <person name="Sessions A."/>
            <person name="Jenkins J."/>
            <person name="Mitros T."/>
            <person name="Lyons J.T."/>
            <person name="Dichmann D.S."/>
            <person name="Robert J."/>
            <person name="Harland R.M."/>
            <person name="Rokhsar D.S."/>
        </authorList>
    </citation>
    <scope>NUCLEOTIDE SEQUENCE</scope>
    <source>
        <strain evidence="10">Nigerian</strain>
    </source>
</reference>
<dbReference type="GO" id="GO:0016757">
    <property type="term" value="F:glycosyltransferase activity"/>
    <property type="evidence" value="ECO:0007669"/>
    <property type="project" value="UniProtKB-UniRule"/>
</dbReference>
<dbReference type="EC" id="2.4.1.-" evidence="9"/>
<accession>A0A1B8Y6D8</accession>
<evidence type="ECO:0000256" key="5">
    <source>
        <dbReference type="ARBA" id="ARBA00022692"/>
    </source>
</evidence>
<evidence type="ECO:0000256" key="8">
    <source>
        <dbReference type="ARBA" id="ARBA00023136"/>
    </source>
</evidence>
<evidence type="ECO:0000313" key="10">
    <source>
        <dbReference type="EMBL" id="OCA18505.1"/>
    </source>
</evidence>
<evidence type="ECO:0000256" key="9">
    <source>
        <dbReference type="RuleBase" id="RU366017"/>
    </source>
</evidence>
<keyword evidence="5" id="KW-0812">Transmembrane</keyword>
<organism evidence="10">
    <name type="scientific">Xenopus tropicalis</name>
    <name type="common">Western clawed frog</name>
    <name type="synonym">Silurana tropicalis</name>
    <dbReference type="NCBI Taxonomy" id="8364"/>
    <lineage>
        <taxon>Eukaryota</taxon>
        <taxon>Metazoa</taxon>
        <taxon>Chordata</taxon>
        <taxon>Craniata</taxon>
        <taxon>Vertebrata</taxon>
        <taxon>Euteleostomi</taxon>
        <taxon>Amphibia</taxon>
        <taxon>Batrachia</taxon>
        <taxon>Anura</taxon>
        <taxon>Pipoidea</taxon>
        <taxon>Pipidae</taxon>
        <taxon>Xenopodinae</taxon>
        <taxon>Xenopus</taxon>
        <taxon>Silurana</taxon>
    </lineage>
</organism>
<keyword evidence="6" id="KW-1133">Transmembrane helix</keyword>
<evidence type="ECO:0000256" key="1">
    <source>
        <dbReference type="ARBA" id="ARBA00004167"/>
    </source>
</evidence>
<comment type="similarity">
    <text evidence="2 9">Belongs to the glycosyltransferase 92 family.</text>
</comment>
<keyword evidence="7" id="KW-0175">Coiled coil</keyword>
<evidence type="ECO:0000256" key="2">
    <source>
        <dbReference type="ARBA" id="ARBA00007647"/>
    </source>
</evidence>
<dbReference type="Pfam" id="PF01697">
    <property type="entry name" value="Glyco_transf_92"/>
    <property type="match status" value="1"/>
</dbReference>
<dbReference type="InterPro" id="IPR009533">
    <property type="entry name" value="FAM107"/>
</dbReference>